<dbReference type="OrthoDB" id="2157431at2"/>
<proteinExistence type="predicted"/>
<dbReference type="Gene3D" id="3.30.1390.10">
    <property type="match status" value="1"/>
</dbReference>
<keyword evidence="2" id="KW-0812">Transmembrane</keyword>
<evidence type="ECO:0000313" key="5">
    <source>
        <dbReference type="Proteomes" id="UP000250369"/>
    </source>
</evidence>
<keyword evidence="2" id="KW-1133">Transmembrane helix</keyword>
<feature type="region of interest" description="Disordered" evidence="1">
    <location>
        <begin position="43"/>
        <end position="69"/>
    </location>
</feature>
<dbReference type="EMBL" id="QMFB01000054">
    <property type="protein sequence ID" value="RAV08902.1"/>
    <property type="molecule type" value="Genomic_DNA"/>
</dbReference>
<dbReference type="InterPro" id="IPR013823">
    <property type="entry name" value="Ribosomal_bL12_C"/>
</dbReference>
<evidence type="ECO:0000313" key="4">
    <source>
        <dbReference type="EMBL" id="RAV08902.1"/>
    </source>
</evidence>
<feature type="domain" description="Large ribosomal subunit protein bL12 C-terminal" evidence="3">
    <location>
        <begin position="84"/>
        <end position="111"/>
    </location>
</feature>
<reference evidence="4 5" key="1">
    <citation type="journal article" date="2009" name="Int. J. Syst. Evol. Microbiol.">
        <title>Paenibacillus contaminans sp. nov., isolated from a contaminated laboratory plate.</title>
        <authorList>
            <person name="Chou J.H."/>
            <person name="Lee J.H."/>
            <person name="Lin M.C."/>
            <person name="Chang P.S."/>
            <person name="Arun A.B."/>
            <person name="Young C.C."/>
            <person name="Chen W.M."/>
        </authorList>
    </citation>
    <scope>NUCLEOTIDE SEQUENCE [LARGE SCALE GENOMIC DNA]</scope>
    <source>
        <strain evidence="4 5">CKOBP-6</strain>
    </source>
</reference>
<evidence type="ECO:0000256" key="1">
    <source>
        <dbReference type="SAM" id="MobiDB-lite"/>
    </source>
</evidence>
<dbReference type="Pfam" id="PF00542">
    <property type="entry name" value="Ribosomal_L12"/>
    <property type="match status" value="1"/>
</dbReference>
<accession>A0A329LP57</accession>
<gene>
    <name evidence="4" type="ORF">DQG23_40370</name>
</gene>
<keyword evidence="2" id="KW-0472">Membrane</keyword>
<dbReference type="Proteomes" id="UP000250369">
    <property type="component" value="Unassembled WGS sequence"/>
</dbReference>
<dbReference type="SUPFAM" id="SSF54736">
    <property type="entry name" value="ClpS-like"/>
    <property type="match status" value="1"/>
</dbReference>
<name>A0A329LP57_9BACL</name>
<organism evidence="4 5">
    <name type="scientific">Paenibacillus contaminans</name>
    <dbReference type="NCBI Taxonomy" id="450362"/>
    <lineage>
        <taxon>Bacteria</taxon>
        <taxon>Bacillati</taxon>
        <taxon>Bacillota</taxon>
        <taxon>Bacilli</taxon>
        <taxon>Bacillales</taxon>
        <taxon>Paenibacillaceae</taxon>
        <taxon>Paenibacillus</taxon>
    </lineage>
</organism>
<dbReference type="GO" id="GO:0006412">
    <property type="term" value="P:translation"/>
    <property type="evidence" value="ECO:0007669"/>
    <property type="project" value="InterPro"/>
</dbReference>
<sequence length="116" mass="13025">METVELIAVSALILSLLLLLKVISLQRQLNELKSDQHQHWRNNLPEVSGLSNPNLNAPASSPNVTRVSPPVNLDERLRMLLTSGKKIQAIKEFREASGLGLKEAKDYVENLERNPY</sequence>
<evidence type="ECO:0000259" key="3">
    <source>
        <dbReference type="Pfam" id="PF00542"/>
    </source>
</evidence>
<dbReference type="AlphaFoldDB" id="A0A329LP57"/>
<protein>
    <recommendedName>
        <fullName evidence="3">Large ribosomal subunit protein bL12 C-terminal domain-containing protein</fullName>
    </recommendedName>
</protein>
<feature type="transmembrane region" description="Helical" evidence="2">
    <location>
        <begin position="6"/>
        <end position="23"/>
    </location>
</feature>
<evidence type="ECO:0000256" key="2">
    <source>
        <dbReference type="SAM" id="Phobius"/>
    </source>
</evidence>
<comment type="caution">
    <text evidence="4">The sequence shown here is derived from an EMBL/GenBank/DDBJ whole genome shotgun (WGS) entry which is preliminary data.</text>
</comment>
<dbReference type="GO" id="GO:0003735">
    <property type="term" value="F:structural constituent of ribosome"/>
    <property type="evidence" value="ECO:0007669"/>
    <property type="project" value="InterPro"/>
</dbReference>
<dbReference type="InterPro" id="IPR014719">
    <property type="entry name" value="Ribosomal_bL12_C/ClpS-like"/>
</dbReference>
<keyword evidence="5" id="KW-1185">Reference proteome</keyword>
<feature type="compositionally biased region" description="Low complexity" evidence="1">
    <location>
        <begin position="50"/>
        <end position="63"/>
    </location>
</feature>
<dbReference type="RefSeq" id="WP_113036711.1">
    <property type="nucleotide sequence ID" value="NZ_QMFB01000054.1"/>
</dbReference>